<dbReference type="KEGG" id="bsed:DN745_00290"/>
<organism evidence="1 2">
    <name type="scientific">Bradymonas sediminis</name>
    <dbReference type="NCBI Taxonomy" id="1548548"/>
    <lineage>
        <taxon>Bacteria</taxon>
        <taxon>Deltaproteobacteria</taxon>
        <taxon>Bradymonadales</taxon>
        <taxon>Bradymonadaceae</taxon>
        <taxon>Bradymonas</taxon>
    </lineage>
</organism>
<name>A0A2Z4FG12_9DELT</name>
<protein>
    <submittedName>
        <fullName evidence="1">Uncharacterized protein</fullName>
    </submittedName>
</protein>
<dbReference type="EMBL" id="CP030032">
    <property type="protein sequence ID" value="AWV87853.1"/>
    <property type="molecule type" value="Genomic_DNA"/>
</dbReference>
<gene>
    <name evidence="1" type="ORF">DN745_00290</name>
</gene>
<keyword evidence="2" id="KW-1185">Reference proteome</keyword>
<dbReference type="RefSeq" id="WP_111331081.1">
    <property type="nucleotide sequence ID" value="NZ_CP030032.1"/>
</dbReference>
<dbReference type="AlphaFoldDB" id="A0A2Z4FG12"/>
<dbReference type="Proteomes" id="UP000249799">
    <property type="component" value="Chromosome"/>
</dbReference>
<dbReference type="OrthoDB" id="5489550at2"/>
<sequence length="309" mass="32716">MDFGVEEVEEEFDDDEAMDFGAGEVGEDLRAGNGQSFRLGVVMIPSDAMSSQERSELQGKMRESAGAAKNYEPLDGSEILNRLDEEGMESCITEPLCLAGAGEDAGVDRILMGRLRSTPAGLVLTVDLFDVTNKLFVEYATASGVSGYSAVVDSVDKTVKDVFGIRVERAAPNYADEASTGTVQRVMAYSTAGIAVVALAGGIYFGMDAASLEDEVLAAKVDGGFTISQVSATRKIRDAEDSALTANILYGASAGMAVVSAILFIVEPGSDVAEPDDRRRRRRAGLLEKIDFTPQVGLGRVGMSAGFEF</sequence>
<proteinExistence type="predicted"/>
<evidence type="ECO:0000313" key="2">
    <source>
        <dbReference type="Proteomes" id="UP000249799"/>
    </source>
</evidence>
<reference evidence="1 2" key="1">
    <citation type="submission" date="2018-06" db="EMBL/GenBank/DDBJ databases">
        <title>Lujinxingia sediminis gen. nov. sp. nov., a new facultative anaerobic member of the class Deltaproteobacteria, and proposal of Lujinxingaceae fam. nov.</title>
        <authorList>
            <person name="Guo L.-Y."/>
            <person name="Li C.-M."/>
            <person name="Wang S."/>
            <person name="Du Z.-J."/>
        </authorList>
    </citation>
    <scope>NUCLEOTIDE SEQUENCE [LARGE SCALE GENOMIC DNA]</scope>
    <source>
        <strain evidence="1 2">FA350</strain>
    </source>
</reference>
<evidence type="ECO:0000313" key="1">
    <source>
        <dbReference type="EMBL" id="AWV87853.1"/>
    </source>
</evidence>
<accession>A0A2Z4FG12</accession>